<dbReference type="Gene3D" id="3.40.50.12780">
    <property type="entry name" value="N-terminal domain of ligase-like"/>
    <property type="match status" value="1"/>
</dbReference>
<protein>
    <recommendedName>
        <fullName evidence="4">AMP-dependent synthetase/ligase domain-containing protein</fullName>
    </recommendedName>
</protein>
<sequence length="210" mass="22817">MMAVLKAGGACVHLGATQPIARLAQIVLDSGTKVLLADPQHSEIFQDLVEVITIAPEFLENLHSRDPLLMVRPSNPAFVLLTSGSTRKPKGIIVEHGSLCSSSKAHGTNRKVEPHTRLLQFAAYTFDVSVADIFTTLQRGGCICVPSEEERTNDLAGAIKRMNVNYGFLTPTVAGLLKPTDVPGLRTLILGEEMLTRTIFKLEPLEWTSS</sequence>
<comment type="caution">
    <text evidence="5">The sequence shown here is derived from an EMBL/GenBank/DDBJ whole genome shotgun (WGS) entry which is preliminary data.</text>
</comment>
<accession>A0ABR4BS07</accession>
<dbReference type="PANTHER" id="PTHR45527">
    <property type="entry name" value="NONRIBOSOMAL PEPTIDE SYNTHETASE"/>
    <property type="match status" value="1"/>
</dbReference>
<evidence type="ECO:0000256" key="3">
    <source>
        <dbReference type="ARBA" id="ARBA00022598"/>
    </source>
</evidence>
<evidence type="ECO:0000259" key="4">
    <source>
        <dbReference type="Pfam" id="PF00501"/>
    </source>
</evidence>
<organism evidence="5 6">
    <name type="scientific">Lepraria finkii</name>
    <dbReference type="NCBI Taxonomy" id="1340010"/>
    <lineage>
        <taxon>Eukaryota</taxon>
        <taxon>Fungi</taxon>
        <taxon>Dikarya</taxon>
        <taxon>Ascomycota</taxon>
        <taxon>Pezizomycotina</taxon>
        <taxon>Lecanoromycetes</taxon>
        <taxon>OSLEUM clade</taxon>
        <taxon>Lecanoromycetidae</taxon>
        <taxon>Lecanorales</taxon>
        <taxon>Lecanorineae</taxon>
        <taxon>Stereocaulaceae</taxon>
        <taxon>Lepraria</taxon>
    </lineage>
</organism>
<dbReference type="EMBL" id="JBHFEH010000001">
    <property type="protein sequence ID" value="KAL2059243.1"/>
    <property type="molecule type" value="Genomic_DNA"/>
</dbReference>
<dbReference type="Proteomes" id="UP001590951">
    <property type="component" value="Unassembled WGS sequence"/>
</dbReference>
<evidence type="ECO:0000313" key="6">
    <source>
        <dbReference type="Proteomes" id="UP001590951"/>
    </source>
</evidence>
<keyword evidence="3" id="KW-0436">Ligase</keyword>
<name>A0ABR4BS07_9LECA</name>
<evidence type="ECO:0000256" key="2">
    <source>
        <dbReference type="ARBA" id="ARBA00022553"/>
    </source>
</evidence>
<dbReference type="SUPFAM" id="SSF56801">
    <property type="entry name" value="Acetyl-CoA synthetase-like"/>
    <property type="match status" value="1"/>
</dbReference>
<keyword evidence="2" id="KW-0597">Phosphoprotein</keyword>
<evidence type="ECO:0000313" key="5">
    <source>
        <dbReference type="EMBL" id="KAL2059243.1"/>
    </source>
</evidence>
<proteinExistence type="predicted"/>
<dbReference type="PANTHER" id="PTHR45527:SF16">
    <property type="entry name" value="NONRIBOSOMAL PEPTIDE SYNTHASE ATNA-RELATED"/>
    <property type="match status" value="1"/>
</dbReference>
<dbReference type="InterPro" id="IPR000873">
    <property type="entry name" value="AMP-dep_synth/lig_dom"/>
</dbReference>
<gene>
    <name evidence="5" type="ORF">ABVK25_000535</name>
</gene>
<reference evidence="5 6" key="1">
    <citation type="submission" date="2024-09" db="EMBL/GenBank/DDBJ databases">
        <title>Rethinking Asexuality: The Enigmatic Case of Functional Sexual Genes in Lepraria (Stereocaulaceae).</title>
        <authorList>
            <person name="Doellman M."/>
            <person name="Sun Y."/>
            <person name="Barcenas-Pena A."/>
            <person name="Lumbsch H.T."/>
            <person name="Grewe F."/>
        </authorList>
    </citation>
    <scope>NUCLEOTIDE SEQUENCE [LARGE SCALE GENOMIC DNA]</scope>
    <source>
        <strain evidence="5 6">Grewe 0041</strain>
    </source>
</reference>
<keyword evidence="6" id="KW-1185">Reference proteome</keyword>
<evidence type="ECO:0000256" key="1">
    <source>
        <dbReference type="ARBA" id="ARBA00022450"/>
    </source>
</evidence>
<dbReference type="InterPro" id="IPR042099">
    <property type="entry name" value="ANL_N_sf"/>
</dbReference>
<feature type="domain" description="AMP-dependent synthetase/ligase" evidence="4">
    <location>
        <begin position="1"/>
        <end position="198"/>
    </location>
</feature>
<keyword evidence="1" id="KW-0596">Phosphopantetheine</keyword>
<dbReference type="Pfam" id="PF00501">
    <property type="entry name" value="AMP-binding"/>
    <property type="match status" value="1"/>
</dbReference>